<feature type="compositionally biased region" description="Polar residues" evidence="2">
    <location>
        <begin position="98"/>
        <end position="117"/>
    </location>
</feature>
<accession>A0A0B1P8U6</accession>
<evidence type="ECO:0000256" key="2">
    <source>
        <dbReference type="SAM" id="MobiDB-lite"/>
    </source>
</evidence>
<sequence length="941" mass="106633">MATHLTGQYSPSSRKNSPSRYNSQNYHPSTKLPQSARDHHGDRSLPSRRYPQYEHEPDDHNVANRQSIPPPSHRANLTSTSPHTGNSSIIDRSELRASSETMKNPRPINSNTSNDITGSEDLKKKQEDIFKNILEVVTDISSLKVENKKAIVLFETSKEKYERTTCHHSRFPNLKTTLQNELDKAKESVEKINEELCRRDVTLRELAGQSLPILLPAIQAYRNESNQKPEDPKILEKLENVISKSEQQYSDLKQELGRFKEEQRKYQTLKDKQLATQETQLKVIKSTQLEKEKLLASQEIQLKEIKSSQQEKDSEIAKLRSQLRTLNDELSILRKEKLDTLGQIELVRDKFNSTHKETIRISAHLAETIGKNLEKFKSFESQFQSLASVKSGFKMLRDNGLLDLKASTVEDISTTLKVAVGRIDSLPSAASYFSLNSRLETLEKEINSEPHKKEIIDLLGLQIQNRLIALENEVVKNQEINSESVKKEITELLGLQIQNRLIAIENEVAKKKESPASSEIAISTVEEKIDALSKKFMENSNPSKTEEELQNLRVLIGELQRSLNIVRINVAGLHERTQSATNQSYDDTKMERMVEVKTRKFVAETFRKISEVSQMLAATNHSVENLMSRVDNVTTGHLAQAILNQLSETYPHIQTVEQLYITQGKQLRDLQSKVDNLSDVKADFLALNQSTISTGNNFRNLGNEVDKISEDIFKTNQNIKKLTTALEDERKSIIECLTSKLDGLVSSDNLHTYKTQLDTQIQTLVEKCVEEYTKKTIVPQLDKASTSLDIEAFNKYKSGIESSLVMVEKNASKISEIEDKISSMRAEIVNRVTNKFQEQNGGLSELIATHVDRSFATKKPDFVKEVTKYLELKESSISRSTHNSPSHVPSNKTTEKNSLSPNSSQKSKRKFHDIKSESSHRSGSPTNKSIGNKKNRLNSTA</sequence>
<feature type="compositionally biased region" description="Polar residues" evidence="2">
    <location>
        <begin position="75"/>
        <end position="90"/>
    </location>
</feature>
<dbReference type="Proteomes" id="UP000030854">
    <property type="component" value="Unassembled WGS sequence"/>
</dbReference>
<organism evidence="3 4">
    <name type="scientific">Uncinula necator</name>
    <name type="common">Grape powdery mildew</name>
    <dbReference type="NCBI Taxonomy" id="52586"/>
    <lineage>
        <taxon>Eukaryota</taxon>
        <taxon>Fungi</taxon>
        <taxon>Dikarya</taxon>
        <taxon>Ascomycota</taxon>
        <taxon>Pezizomycotina</taxon>
        <taxon>Leotiomycetes</taxon>
        <taxon>Erysiphales</taxon>
        <taxon>Erysiphaceae</taxon>
        <taxon>Erysiphe</taxon>
    </lineage>
</organism>
<evidence type="ECO:0000313" key="4">
    <source>
        <dbReference type="Proteomes" id="UP000030854"/>
    </source>
</evidence>
<feature type="region of interest" description="Disordered" evidence="2">
    <location>
        <begin position="1"/>
        <end position="120"/>
    </location>
</feature>
<feature type="coiled-coil region" evidence="1">
    <location>
        <begin position="235"/>
        <end position="272"/>
    </location>
</feature>
<dbReference type="OMA" id="DIMAMEE"/>
<evidence type="ECO:0000313" key="3">
    <source>
        <dbReference type="EMBL" id="KHJ33341.1"/>
    </source>
</evidence>
<feature type="compositionally biased region" description="Polar residues" evidence="2">
    <location>
        <begin position="921"/>
        <end position="930"/>
    </location>
</feature>
<gene>
    <name evidence="3" type="ORF">EV44_g6525</name>
</gene>
<feature type="compositionally biased region" description="Basic and acidic residues" evidence="2">
    <location>
        <begin position="36"/>
        <end position="62"/>
    </location>
</feature>
<proteinExistence type="predicted"/>
<feature type="compositionally biased region" description="Polar residues" evidence="2">
    <location>
        <begin position="877"/>
        <end position="905"/>
    </location>
</feature>
<feature type="compositionally biased region" description="Basic residues" evidence="2">
    <location>
        <begin position="931"/>
        <end position="941"/>
    </location>
</feature>
<evidence type="ECO:0000256" key="1">
    <source>
        <dbReference type="SAM" id="Coils"/>
    </source>
</evidence>
<dbReference type="STRING" id="52586.A0A0B1P8U6"/>
<feature type="compositionally biased region" description="Polar residues" evidence="2">
    <location>
        <begin position="1"/>
        <end position="33"/>
    </location>
</feature>
<feature type="region of interest" description="Disordered" evidence="2">
    <location>
        <begin position="876"/>
        <end position="941"/>
    </location>
</feature>
<comment type="caution">
    <text evidence="3">The sequence shown here is derived from an EMBL/GenBank/DDBJ whole genome shotgun (WGS) entry which is preliminary data.</text>
</comment>
<name>A0A0B1P8U6_UNCNE</name>
<keyword evidence="1" id="KW-0175">Coiled coil</keyword>
<dbReference type="EMBL" id="JNVN01001491">
    <property type="protein sequence ID" value="KHJ33341.1"/>
    <property type="molecule type" value="Genomic_DNA"/>
</dbReference>
<protein>
    <submittedName>
        <fullName evidence="3">Putative blumeria specific protein</fullName>
    </submittedName>
</protein>
<reference evidence="3 4" key="1">
    <citation type="journal article" date="2014" name="BMC Genomics">
        <title>Adaptive genomic structural variation in the grape powdery mildew pathogen, Erysiphe necator.</title>
        <authorList>
            <person name="Jones L."/>
            <person name="Riaz S."/>
            <person name="Morales-Cruz A."/>
            <person name="Amrine K.C."/>
            <person name="McGuire B."/>
            <person name="Gubler W.D."/>
            <person name="Walker M.A."/>
            <person name="Cantu D."/>
        </authorList>
    </citation>
    <scope>NUCLEOTIDE SEQUENCE [LARGE SCALE GENOMIC DNA]</scope>
    <source>
        <strain evidence="4">c</strain>
    </source>
</reference>
<keyword evidence="4" id="KW-1185">Reference proteome</keyword>
<feature type="coiled-coil region" evidence="1">
    <location>
        <begin position="302"/>
        <end position="336"/>
    </location>
</feature>
<dbReference type="HOGENOM" id="CLU_325160_0_0_1"/>
<dbReference type="AlphaFoldDB" id="A0A0B1P8U6"/>